<protein>
    <submittedName>
        <fullName evidence="2">Type II toxin-antitoxin system Phd/YefM family antitoxin</fullName>
    </submittedName>
</protein>
<dbReference type="RefSeq" id="WP_376918168.1">
    <property type="nucleotide sequence ID" value="NZ_JBHRSW010000004.1"/>
</dbReference>
<proteinExistence type="inferred from homology"/>
<evidence type="ECO:0000313" key="2">
    <source>
        <dbReference type="EMBL" id="MFC3120022.1"/>
    </source>
</evidence>
<evidence type="ECO:0000313" key="3">
    <source>
        <dbReference type="Proteomes" id="UP001595478"/>
    </source>
</evidence>
<comment type="similarity">
    <text evidence="1">Belongs to the phD/YefM antitoxin family.</text>
</comment>
<dbReference type="EMBL" id="JBHRSW010000004">
    <property type="protein sequence ID" value="MFC3120022.1"/>
    <property type="molecule type" value="Genomic_DNA"/>
</dbReference>
<dbReference type="SUPFAM" id="SSF143120">
    <property type="entry name" value="YefM-like"/>
    <property type="match status" value="1"/>
</dbReference>
<sequence>MNVTTEVEAMRSIPLHEAEGHLQELAELIDKGEEIELLRPGKPSMRLVVDAPNQTSRKRRFGQYAGEAFYMSEDFNEPLPESYWLGEDKT</sequence>
<name>A0ABV7FMF6_9ALTE</name>
<dbReference type="Proteomes" id="UP001595478">
    <property type="component" value="Unassembled WGS sequence"/>
</dbReference>
<dbReference type="InterPro" id="IPR036165">
    <property type="entry name" value="YefM-like_sf"/>
</dbReference>
<reference evidence="3" key="1">
    <citation type="journal article" date="2019" name="Int. J. Syst. Evol. Microbiol.">
        <title>The Global Catalogue of Microorganisms (GCM) 10K type strain sequencing project: providing services to taxonomists for standard genome sequencing and annotation.</title>
        <authorList>
            <consortium name="The Broad Institute Genomics Platform"/>
            <consortium name="The Broad Institute Genome Sequencing Center for Infectious Disease"/>
            <person name="Wu L."/>
            <person name="Ma J."/>
        </authorList>
    </citation>
    <scope>NUCLEOTIDE SEQUENCE [LARGE SCALE GENOMIC DNA]</scope>
    <source>
        <strain evidence="3">KCTC 52473</strain>
    </source>
</reference>
<gene>
    <name evidence="2" type="ORF">ACFOHL_00130</name>
</gene>
<accession>A0ABV7FMF6</accession>
<keyword evidence="3" id="KW-1185">Reference proteome</keyword>
<organism evidence="2 3">
    <name type="scientific">Agaribacter flavus</name>
    <dbReference type="NCBI Taxonomy" id="1902781"/>
    <lineage>
        <taxon>Bacteria</taxon>
        <taxon>Pseudomonadati</taxon>
        <taxon>Pseudomonadota</taxon>
        <taxon>Gammaproteobacteria</taxon>
        <taxon>Alteromonadales</taxon>
        <taxon>Alteromonadaceae</taxon>
        <taxon>Agaribacter</taxon>
    </lineage>
</organism>
<comment type="caution">
    <text evidence="2">The sequence shown here is derived from an EMBL/GenBank/DDBJ whole genome shotgun (WGS) entry which is preliminary data.</text>
</comment>
<evidence type="ECO:0000256" key="1">
    <source>
        <dbReference type="ARBA" id="ARBA00009981"/>
    </source>
</evidence>